<keyword evidence="3" id="KW-1185">Reference proteome</keyword>
<comment type="caution">
    <text evidence="2">The sequence shown here is derived from an EMBL/GenBank/DDBJ whole genome shotgun (WGS) entry which is preliminary data.</text>
</comment>
<organism evidence="2 3">
    <name type="scientific">Molorchus minor</name>
    <dbReference type="NCBI Taxonomy" id="1323400"/>
    <lineage>
        <taxon>Eukaryota</taxon>
        <taxon>Metazoa</taxon>
        <taxon>Ecdysozoa</taxon>
        <taxon>Arthropoda</taxon>
        <taxon>Hexapoda</taxon>
        <taxon>Insecta</taxon>
        <taxon>Pterygota</taxon>
        <taxon>Neoptera</taxon>
        <taxon>Endopterygota</taxon>
        <taxon>Coleoptera</taxon>
        <taxon>Polyphaga</taxon>
        <taxon>Cucujiformia</taxon>
        <taxon>Chrysomeloidea</taxon>
        <taxon>Cerambycidae</taxon>
        <taxon>Lamiinae</taxon>
        <taxon>Monochamini</taxon>
        <taxon>Molorchus</taxon>
    </lineage>
</organism>
<reference evidence="2" key="1">
    <citation type="journal article" date="2023" name="Insect Mol. Biol.">
        <title>Genome sequencing provides insights into the evolution of gene families encoding plant cell wall-degrading enzymes in longhorned beetles.</title>
        <authorList>
            <person name="Shin N.R."/>
            <person name="Okamura Y."/>
            <person name="Kirsch R."/>
            <person name="Pauchet Y."/>
        </authorList>
    </citation>
    <scope>NUCLEOTIDE SEQUENCE</scope>
    <source>
        <strain evidence="2">MMC_N1</strain>
    </source>
</reference>
<gene>
    <name evidence="2" type="ORF">NQ317_003658</name>
</gene>
<sequence length="226" mass="24909">MTRSSKFREIDEGKILAKQVRLMKSSGVTNKFPFIAQGSGNVAVVPMSLPLPPRSSGSESSGWTTKNTCQNFEEIVLVTTTTTTTAHLTVDSFKSNRQEATSVEEQLLCREHHHIIRWWAVATSDNNENEEMKTVDTAQDETNYIPERGRRRLIRYSSSSLKEPAFLPEIASSRKSANSAPPLNGDITYSNLIISNIDDTPITPSKTITPVTKSPVPANSRTNGGN</sequence>
<evidence type="ECO:0000313" key="3">
    <source>
        <dbReference type="Proteomes" id="UP001162164"/>
    </source>
</evidence>
<protein>
    <submittedName>
        <fullName evidence="2">Uncharacterized protein</fullName>
    </submittedName>
</protein>
<dbReference type="EMBL" id="JAPWTJ010001824">
    <property type="protein sequence ID" value="KAJ8969323.1"/>
    <property type="molecule type" value="Genomic_DNA"/>
</dbReference>
<evidence type="ECO:0000313" key="2">
    <source>
        <dbReference type="EMBL" id="KAJ8969323.1"/>
    </source>
</evidence>
<proteinExistence type="predicted"/>
<feature type="region of interest" description="Disordered" evidence="1">
    <location>
        <begin position="199"/>
        <end position="226"/>
    </location>
</feature>
<accession>A0ABQ9IZ70</accession>
<name>A0ABQ9IZ70_9CUCU</name>
<dbReference type="Proteomes" id="UP001162164">
    <property type="component" value="Unassembled WGS sequence"/>
</dbReference>
<evidence type="ECO:0000256" key="1">
    <source>
        <dbReference type="SAM" id="MobiDB-lite"/>
    </source>
</evidence>